<feature type="binding site" evidence="7">
    <location>
        <begin position="280"/>
        <end position="287"/>
    </location>
    <ligand>
        <name>ATP</name>
        <dbReference type="ChEBI" id="CHEBI:30616"/>
    </ligand>
</feature>
<feature type="binding site" evidence="7">
    <location>
        <position position="505"/>
    </location>
    <ligand>
        <name>deamido-NAD(+)</name>
        <dbReference type="ChEBI" id="CHEBI:58437"/>
        <note>ligand shared between two neighboring subunits</note>
    </ligand>
</feature>
<comment type="function">
    <text evidence="7">Catalyzes the ATP-dependent amidation of deamido-NAD to form NAD. Uses L-glutamine as a nitrogen source.</text>
</comment>
<dbReference type="NCBIfam" id="NF010588">
    <property type="entry name" value="PRK13981.1"/>
    <property type="match status" value="1"/>
</dbReference>
<dbReference type="InterPro" id="IPR036526">
    <property type="entry name" value="C-N_Hydrolase_sf"/>
</dbReference>
<evidence type="ECO:0000256" key="8">
    <source>
        <dbReference type="PIRNR" id="PIRNR006630"/>
    </source>
</evidence>
<dbReference type="Gene3D" id="3.60.110.10">
    <property type="entry name" value="Carbon-nitrogen hydrolase"/>
    <property type="match status" value="1"/>
</dbReference>
<dbReference type="InterPro" id="IPR022310">
    <property type="entry name" value="NAD/GMP_synthase"/>
</dbReference>
<dbReference type="RefSeq" id="WP_322610078.1">
    <property type="nucleotide sequence ID" value="NZ_JARVCO010000012.1"/>
</dbReference>
<protein>
    <recommendedName>
        <fullName evidence="7 8">Glutamine-dependent NAD(+) synthetase</fullName>
        <ecNumber evidence="7 8">6.3.5.1</ecNumber>
    </recommendedName>
    <alternativeName>
        <fullName evidence="7 8">NAD(+) synthase [glutamine-hydrolyzing]</fullName>
    </alternativeName>
</protein>
<feature type="binding site" evidence="7">
    <location>
        <position position="173"/>
    </location>
    <ligand>
        <name>L-glutamine</name>
        <dbReference type="ChEBI" id="CHEBI:58359"/>
    </ligand>
</feature>
<feature type="binding site" evidence="7">
    <location>
        <position position="179"/>
    </location>
    <ligand>
        <name>L-glutamine</name>
        <dbReference type="ChEBI" id="CHEBI:58359"/>
    </ligand>
</feature>
<dbReference type="EMBL" id="JARVCO010000012">
    <property type="protein sequence ID" value="MDZ8120304.1"/>
    <property type="molecule type" value="Genomic_DNA"/>
</dbReference>
<evidence type="ECO:0000256" key="7">
    <source>
        <dbReference type="HAMAP-Rule" id="MF_02090"/>
    </source>
</evidence>
<dbReference type="PANTHER" id="PTHR23090:SF9">
    <property type="entry name" value="GLUTAMINE-DEPENDENT NAD(+) SYNTHETASE"/>
    <property type="match status" value="1"/>
</dbReference>
<comment type="similarity">
    <text evidence="2 7 8">In the C-terminal section; belongs to the NAD synthetase family.</text>
</comment>
<feature type="binding site" evidence="7">
    <location>
        <position position="115"/>
    </location>
    <ligand>
        <name>L-glutamine</name>
        <dbReference type="ChEBI" id="CHEBI:58359"/>
    </ligand>
</feature>
<evidence type="ECO:0000256" key="4">
    <source>
        <dbReference type="ARBA" id="ARBA00022741"/>
    </source>
</evidence>
<dbReference type="Pfam" id="PF00795">
    <property type="entry name" value="CN_hydrolase"/>
    <property type="match status" value="1"/>
</dbReference>
<keyword evidence="3 7" id="KW-0436">Ligase</keyword>
<dbReference type="InterPro" id="IPR014729">
    <property type="entry name" value="Rossmann-like_a/b/a_fold"/>
</dbReference>
<dbReference type="SUPFAM" id="SSF56317">
    <property type="entry name" value="Carbon-nitrogen hydrolase"/>
    <property type="match status" value="1"/>
</dbReference>
<dbReference type="CDD" id="cd00553">
    <property type="entry name" value="NAD_synthase"/>
    <property type="match status" value="1"/>
</dbReference>
<keyword evidence="4 7" id="KW-0547">Nucleotide-binding</keyword>
<sequence>MKTALIQMNPTVGALANNADRIISKAWEAFNAGAGLIVFPELALSGYPPEDLILKDHFCGDCEALLTRLGKEFPSEPVIVVGTPISREGKKYNAALVFQGSEIIGEYRKMLLPNYGVFDEKRLFEAGSQPLILDIHGKKAAVHICEDSWAPSGKAVQSLENRNIDLLINLSASPYHRGKLLNDRINVLAETAKKLKSTLLYCNLIGGQDELVFDGASMVFAPDGSRIARAKQFEEDILYFEESPSRKEKPLPDLEEVYEALKLGLRDYVNKIGFKRVVVALSGGIDSALVLAIAVDALGKDRVASVTMPSQYSSSGTLGDAHEMAKILDIEFHEIPIKGLYNEFKGELSKIWGKDKTPGLAEENLQARIRGNLIMALSNEYGWLVLTTGNKSEMAMGYCTIYGDMAGGFAVIKDVPKTLVFELCRWRNEQTGGIVIPPGIIERPPSAELRPDQKDSDSLPPYEELDPILEDYVENDMGISSLIEKGYDETIVRRVVHAVELSEYKRRQSPPGVKITPKSFDRDRRIPIVNRYRN</sequence>
<feature type="active site" description="For glutaminase activity" evidence="7">
    <location>
        <position position="109"/>
    </location>
</feature>
<feature type="active site" description="Nucleophile; for glutaminase activity" evidence="7">
    <location>
        <position position="145"/>
    </location>
</feature>
<proteinExistence type="inferred from homology"/>
<evidence type="ECO:0000256" key="6">
    <source>
        <dbReference type="ARBA" id="ARBA00023027"/>
    </source>
</evidence>
<accession>A0ABU5N1L9</accession>
<dbReference type="HAMAP" id="MF_02090">
    <property type="entry name" value="NadE_glutamine_dep"/>
    <property type="match status" value="1"/>
</dbReference>
<dbReference type="PANTHER" id="PTHR23090">
    <property type="entry name" value="NH 3 /GLUTAMINE-DEPENDENT NAD + SYNTHETASE"/>
    <property type="match status" value="1"/>
</dbReference>
<comment type="caution">
    <text evidence="7">Lacks conserved residue(s) required for the propagation of feature annotation.</text>
</comment>
<evidence type="ECO:0000313" key="13">
    <source>
        <dbReference type="Proteomes" id="UP001290861"/>
    </source>
</evidence>
<dbReference type="Pfam" id="PF02540">
    <property type="entry name" value="NAD_synthase"/>
    <property type="match status" value="1"/>
</dbReference>
<dbReference type="PROSITE" id="PS50263">
    <property type="entry name" value="CN_HYDROLASE"/>
    <property type="match status" value="1"/>
</dbReference>
<evidence type="ECO:0000256" key="9">
    <source>
        <dbReference type="PROSITE-ProRule" id="PRU10139"/>
    </source>
</evidence>
<dbReference type="SUPFAM" id="SSF52402">
    <property type="entry name" value="Adenine nucleotide alpha hydrolases-like"/>
    <property type="match status" value="1"/>
</dbReference>
<evidence type="ECO:0000256" key="3">
    <source>
        <dbReference type="ARBA" id="ARBA00022598"/>
    </source>
</evidence>
<dbReference type="InterPro" id="IPR014445">
    <property type="entry name" value="Gln-dep_NAD_synthase"/>
</dbReference>
<feature type="binding site" evidence="7">
    <location>
        <position position="393"/>
    </location>
    <ligand>
        <name>deamido-NAD(+)</name>
        <dbReference type="ChEBI" id="CHEBI:58437"/>
        <note>ligand shared between two neighboring subunits</note>
    </ligand>
</feature>
<feature type="active site" description="Proton acceptor" evidence="9">
    <location>
        <position position="41"/>
    </location>
</feature>
<evidence type="ECO:0000256" key="10">
    <source>
        <dbReference type="RuleBase" id="RU003811"/>
    </source>
</evidence>
<comment type="similarity">
    <text evidence="10">Belongs to the NAD synthetase family.</text>
</comment>
<dbReference type="CDD" id="cd07570">
    <property type="entry name" value="GAT_Gln-NAD-synth"/>
    <property type="match status" value="1"/>
</dbReference>
<dbReference type="Proteomes" id="UP001290861">
    <property type="component" value="Unassembled WGS sequence"/>
</dbReference>
<feature type="active site" description="Proton acceptor; for glutaminase activity" evidence="7">
    <location>
        <position position="41"/>
    </location>
</feature>
<evidence type="ECO:0000256" key="5">
    <source>
        <dbReference type="ARBA" id="ARBA00022840"/>
    </source>
</evidence>
<comment type="catalytic activity">
    <reaction evidence="7 8">
        <text>deamido-NAD(+) + L-glutamine + ATP + H2O = L-glutamate + AMP + diphosphate + NAD(+) + H(+)</text>
        <dbReference type="Rhea" id="RHEA:24384"/>
        <dbReference type="ChEBI" id="CHEBI:15377"/>
        <dbReference type="ChEBI" id="CHEBI:15378"/>
        <dbReference type="ChEBI" id="CHEBI:29985"/>
        <dbReference type="ChEBI" id="CHEBI:30616"/>
        <dbReference type="ChEBI" id="CHEBI:33019"/>
        <dbReference type="ChEBI" id="CHEBI:57540"/>
        <dbReference type="ChEBI" id="CHEBI:58359"/>
        <dbReference type="ChEBI" id="CHEBI:58437"/>
        <dbReference type="ChEBI" id="CHEBI:456215"/>
        <dbReference type="EC" id="6.3.5.1"/>
    </reaction>
</comment>
<evidence type="ECO:0000313" key="12">
    <source>
        <dbReference type="EMBL" id="MDZ8120304.1"/>
    </source>
</evidence>
<keyword evidence="5 7" id="KW-0067">ATP-binding</keyword>
<dbReference type="EC" id="6.3.5.1" evidence="7 8"/>
<dbReference type="NCBIfam" id="TIGR00552">
    <property type="entry name" value="nadE"/>
    <property type="match status" value="1"/>
</dbReference>
<comment type="caution">
    <text evidence="12">The sequence shown here is derived from an EMBL/GenBank/DDBJ whole genome shotgun (WGS) entry which is preliminary data.</text>
</comment>
<dbReference type="InterPro" id="IPR003010">
    <property type="entry name" value="C-N_Hydrolase"/>
</dbReference>
<dbReference type="GO" id="GO:0003952">
    <property type="term" value="F:NAD+ synthase (glutamine-hydrolyzing) activity"/>
    <property type="evidence" value="ECO:0007669"/>
    <property type="project" value="UniProtKB-EC"/>
</dbReference>
<gene>
    <name evidence="7" type="primary">nadE</name>
    <name evidence="12" type="ORF">P9H32_16860</name>
</gene>
<keyword evidence="6 7" id="KW-0520">NAD</keyword>
<feature type="binding site" evidence="7">
    <location>
        <position position="364"/>
    </location>
    <ligand>
        <name>deamido-NAD(+)</name>
        <dbReference type="ChEBI" id="CHEBI:58437"/>
        <note>ligand shared between two neighboring subunits</note>
    </ligand>
</feature>
<feature type="binding site" evidence="7">
    <location>
        <position position="388"/>
    </location>
    <ligand>
        <name>ATP</name>
        <dbReference type="ChEBI" id="CHEBI:30616"/>
    </ligand>
</feature>
<dbReference type="PROSITE" id="PS00920">
    <property type="entry name" value="NITRIL_CHT_1"/>
    <property type="match status" value="1"/>
</dbReference>
<feature type="domain" description="CN hydrolase" evidence="11">
    <location>
        <begin position="1"/>
        <end position="244"/>
    </location>
</feature>
<comment type="pathway">
    <text evidence="1 7 8">Cofactor biosynthesis; NAD(+) biosynthesis; NAD(+) from deamido-NAD(+) (L-Gln route): step 1/1.</text>
</comment>
<keyword evidence="13" id="KW-1185">Reference proteome</keyword>
<organism evidence="12 13">
    <name type="scientific">Pontiella agarivorans</name>
    <dbReference type="NCBI Taxonomy" id="3038953"/>
    <lineage>
        <taxon>Bacteria</taxon>
        <taxon>Pseudomonadati</taxon>
        <taxon>Kiritimatiellota</taxon>
        <taxon>Kiritimatiellia</taxon>
        <taxon>Kiritimatiellales</taxon>
        <taxon>Pontiellaceae</taxon>
        <taxon>Pontiella</taxon>
    </lineage>
</organism>
<evidence type="ECO:0000256" key="2">
    <source>
        <dbReference type="ARBA" id="ARBA00007145"/>
    </source>
</evidence>
<dbReference type="PIRSF" id="PIRSF006630">
    <property type="entry name" value="NADS_GAT"/>
    <property type="match status" value="1"/>
</dbReference>
<dbReference type="InterPro" id="IPR003694">
    <property type="entry name" value="NAD_synthase"/>
</dbReference>
<dbReference type="InterPro" id="IPR000132">
    <property type="entry name" value="Nitrilase/CN_hydratase_CS"/>
</dbReference>
<dbReference type="Gene3D" id="3.40.50.620">
    <property type="entry name" value="HUPs"/>
    <property type="match status" value="1"/>
</dbReference>
<name>A0ABU5N1L9_9BACT</name>
<reference evidence="12 13" key="1">
    <citation type="journal article" date="2024" name="Appl. Environ. Microbiol.">
        <title>Pontiella agarivorans sp. nov., a novel marine anaerobic bacterium capable of degrading macroalgal polysaccharides and fixing nitrogen.</title>
        <authorList>
            <person name="Liu N."/>
            <person name="Kivenson V."/>
            <person name="Peng X."/>
            <person name="Cui Z."/>
            <person name="Lankiewicz T.S."/>
            <person name="Gosselin K.M."/>
            <person name="English C.J."/>
            <person name="Blair E.M."/>
            <person name="O'Malley M.A."/>
            <person name="Valentine D.L."/>
        </authorList>
    </citation>
    <scope>NUCLEOTIDE SEQUENCE [LARGE SCALE GENOMIC DNA]</scope>
    <source>
        <strain evidence="12 13">NLcol2</strain>
    </source>
</reference>
<evidence type="ECO:0000259" key="11">
    <source>
        <dbReference type="PROSITE" id="PS50263"/>
    </source>
</evidence>
<evidence type="ECO:0000256" key="1">
    <source>
        <dbReference type="ARBA" id="ARBA00005188"/>
    </source>
</evidence>